<name>A0A1E3IHH4_9TREE</name>
<accession>A0A1E3IHH4</accession>
<keyword evidence="3" id="KW-1185">Reference proteome</keyword>
<gene>
    <name evidence="2" type="ORF">L198_07010</name>
</gene>
<sequence>MPPRRARRGRPQTTPTGAPDAGPSDAPPIASTAAPPNPLLNLLQSLVPSPSIDPSGASLAADAADIANVADSGTLLPTSGLGHPANRDKPYPLTLVPFDIAQPPQHETSLVILPYDEIDVQDKLGGFWVEEYEAGNIQDEARYEDLFVITYLRSSCLDVDGFRARRSRRGNHHYVLYPTVFVRSVRLDQGYYIETDDYKTLPVVRSVIANAIRKKEAKAKRNAKKDNEGLPASSQLTSKTLGGLTPDVGLEGSYFTQSPEGGSSESSAHQLVNKILYFVAEIKWGKMARRDLENWRKLDQAILQYACLEALFQAVYYLHMAFTVSRTRIAIALANEFYTRLVNVTGEEGGPQRILVEAPPDVVAASRELESHADGMSPSDILKLAEDNASF</sequence>
<feature type="region of interest" description="Disordered" evidence="1">
    <location>
        <begin position="219"/>
        <end position="243"/>
    </location>
</feature>
<dbReference type="EMBL" id="AWGH01000028">
    <property type="protein sequence ID" value="ODN87386.1"/>
    <property type="molecule type" value="Genomic_DNA"/>
</dbReference>
<evidence type="ECO:0000313" key="2">
    <source>
        <dbReference type="EMBL" id="ODN87386.1"/>
    </source>
</evidence>
<feature type="compositionally biased region" description="Basic residues" evidence="1">
    <location>
        <begin position="1"/>
        <end position="10"/>
    </location>
</feature>
<evidence type="ECO:0000256" key="1">
    <source>
        <dbReference type="SAM" id="MobiDB-lite"/>
    </source>
</evidence>
<protein>
    <submittedName>
        <fullName evidence="2">Uncharacterized protein</fullName>
    </submittedName>
</protein>
<feature type="region of interest" description="Disordered" evidence="1">
    <location>
        <begin position="1"/>
        <end position="37"/>
    </location>
</feature>
<dbReference type="GeneID" id="30196221"/>
<proteinExistence type="predicted"/>
<dbReference type="Proteomes" id="UP000094819">
    <property type="component" value="Unassembled WGS sequence"/>
</dbReference>
<dbReference type="OrthoDB" id="2576405at2759"/>
<dbReference type="RefSeq" id="XP_019028946.1">
    <property type="nucleotide sequence ID" value="XM_019179028.1"/>
</dbReference>
<feature type="compositionally biased region" description="Low complexity" evidence="1">
    <location>
        <begin position="17"/>
        <end position="31"/>
    </location>
</feature>
<evidence type="ECO:0000313" key="3">
    <source>
        <dbReference type="Proteomes" id="UP000094819"/>
    </source>
</evidence>
<organism evidence="2 3">
    <name type="scientific">Cryptococcus wingfieldii CBS 7118</name>
    <dbReference type="NCBI Taxonomy" id="1295528"/>
    <lineage>
        <taxon>Eukaryota</taxon>
        <taxon>Fungi</taxon>
        <taxon>Dikarya</taxon>
        <taxon>Basidiomycota</taxon>
        <taxon>Agaricomycotina</taxon>
        <taxon>Tremellomycetes</taxon>
        <taxon>Tremellales</taxon>
        <taxon>Cryptococcaceae</taxon>
        <taxon>Cryptococcus</taxon>
    </lineage>
</organism>
<reference evidence="2 3" key="1">
    <citation type="submission" date="2016-06" db="EMBL/GenBank/DDBJ databases">
        <title>Evolution of pathogenesis and genome organization in the Tremellales.</title>
        <authorList>
            <person name="Cuomo C."/>
            <person name="Litvintseva A."/>
            <person name="Heitman J."/>
            <person name="Chen Y."/>
            <person name="Sun S."/>
            <person name="Springer D."/>
            <person name="Dromer F."/>
            <person name="Young S."/>
            <person name="Zeng Q."/>
            <person name="Chapman S."/>
            <person name="Gujja S."/>
            <person name="Saif S."/>
            <person name="Birren B."/>
        </authorList>
    </citation>
    <scope>NUCLEOTIDE SEQUENCE [LARGE SCALE GENOMIC DNA]</scope>
    <source>
        <strain evidence="2 3">CBS 7118</strain>
    </source>
</reference>
<comment type="caution">
    <text evidence="2">The sequence shown here is derived from an EMBL/GenBank/DDBJ whole genome shotgun (WGS) entry which is preliminary data.</text>
</comment>
<dbReference type="AlphaFoldDB" id="A0A1E3IHH4"/>